<evidence type="ECO:0000313" key="9">
    <source>
        <dbReference type="Proteomes" id="UP001234989"/>
    </source>
</evidence>
<dbReference type="Gene3D" id="4.10.280.10">
    <property type="entry name" value="Helix-loop-helix DNA-binding domain"/>
    <property type="match status" value="1"/>
</dbReference>
<dbReference type="InterPro" id="IPR045843">
    <property type="entry name" value="IND-like"/>
</dbReference>
<dbReference type="SUPFAM" id="SSF47459">
    <property type="entry name" value="HLH, helix-loop-helix DNA-binding domain"/>
    <property type="match status" value="1"/>
</dbReference>
<evidence type="ECO:0000256" key="5">
    <source>
        <dbReference type="ARBA" id="ARBA00023163"/>
    </source>
</evidence>
<evidence type="ECO:0000256" key="4">
    <source>
        <dbReference type="ARBA" id="ARBA00023125"/>
    </source>
</evidence>
<dbReference type="CDD" id="cd11393">
    <property type="entry name" value="bHLH_AtbHLH_like"/>
    <property type="match status" value="1"/>
</dbReference>
<keyword evidence="6" id="KW-0539">Nucleus</keyword>
<dbReference type="InterPro" id="IPR036638">
    <property type="entry name" value="HLH_DNA-bd_sf"/>
</dbReference>
<dbReference type="AlphaFoldDB" id="A0AAF0QGA6"/>
<comment type="subcellular location">
    <subcellularLocation>
        <location evidence="1">Nucleus</location>
    </subcellularLocation>
</comment>
<dbReference type="GO" id="GO:0005634">
    <property type="term" value="C:nucleus"/>
    <property type="evidence" value="ECO:0007669"/>
    <property type="project" value="UniProtKB-SubCell"/>
</dbReference>
<dbReference type="PROSITE" id="PS50888">
    <property type="entry name" value="BHLH"/>
    <property type="match status" value="1"/>
</dbReference>
<dbReference type="GO" id="GO:0000978">
    <property type="term" value="F:RNA polymerase II cis-regulatory region sequence-specific DNA binding"/>
    <property type="evidence" value="ECO:0007669"/>
    <property type="project" value="TreeGrafter"/>
</dbReference>
<protein>
    <recommendedName>
        <fullName evidence="7">BHLH domain-containing protein</fullName>
    </recommendedName>
</protein>
<dbReference type="PANTHER" id="PTHR16223">
    <property type="entry name" value="TRANSCRIPTION FACTOR BHLH83-RELATED"/>
    <property type="match status" value="1"/>
</dbReference>
<evidence type="ECO:0000256" key="2">
    <source>
        <dbReference type="ARBA" id="ARBA00011738"/>
    </source>
</evidence>
<dbReference type="FunFam" id="4.10.280.10:FF:000032">
    <property type="entry name" value="Transcription factor bHLH123 family"/>
    <property type="match status" value="1"/>
</dbReference>
<evidence type="ECO:0000313" key="8">
    <source>
        <dbReference type="EMBL" id="WMV22322.1"/>
    </source>
</evidence>
<evidence type="ECO:0000256" key="1">
    <source>
        <dbReference type="ARBA" id="ARBA00004123"/>
    </source>
</evidence>
<proteinExistence type="predicted"/>
<organism evidence="8 9">
    <name type="scientific">Solanum verrucosum</name>
    <dbReference type="NCBI Taxonomy" id="315347"/>
    <lineage>
        <taxon>Eukaryota</taxon>
        <taxon>Viridiplantae</taxon>
        <taxon>Streptophyta</taxon>
        <taxon>Embryophyta</taxon>
        <taxon>Tracheophyta</taxon>
        <taxon>Spermatophyta</taxon>
        <taxon>Magnoliopsida</taxon>
        <taxon>eudicotyledons</taxon>
        <taxon>Gunneridae</taxon>
        <taxon>Pentapetalae</taxon>
        <taxon>asterids</taxon>
        <taxon>lamiids</taxon>
        <taxon>Solanales</taxon>
        <taxon>Solanaceae</taxon>
        <taxon>Solanoideae</taxon>
        <taxon>Solaneae</taxon>
        <taxon>Solanum</taxon>
    </lineage>
</organism>
<evidence type="ECO:0000256" key="6">
    <source>
        <dbReference type="ARBA" id="ARBA00023242"/>
    </source>
</evidence>
<gene>
    <name evidence="8" type="ORF">MTR67_015707</name>
</gene>
<dbReference type="InterPro" id="IPR045239">
    <property type="entry name" value="bHLH95_bHLH"/>
</dbReference>
<accession>A0AAF0QGA6</accession>
<dbReference type="PANTHER" id="PTHR16223:SF53">
    <property type="entry name" value="TRANSCRIPTION FACTOR BHLH68-LIKE"/>
    <property type="match status" value="1"/>
</dbReference>
<evidence type="ECO:0000256" key="3">
    <source>
        <dbReference type="ARBA" id="ARBA00023015"/>
    </source>
</evidence>
<sequence length="322" mass="35664">MAGNPSNNWWNNMLMNTSMHPHDSHELSSSTTTTNQHFYGSSNFLADNNPSQDHLPRSWSQLLLSGLSCDQEKPDISDHFQHQYKKLESWEEIQNLNSIHNNNNIPSNSSFRVPFFNVKPEELLSQGLYSNYHQDLSPASSCVTTNLNHNNIFNFSSSPANKITNNNKVVEVKHQDHSSECNSTDSGGVTKKARVQHSSAQPSLKAILSFIYSNMFVRKEKLGDRITALHQLVSPFGKTDTASVLSEAIGYIRFLQAQIQALSSPYMGNVAGSMNHTQQQSADLRSRGLCLVPISCTQDVGSDNNNTVGDYWAPALGGGGYL</sequence>
<feature type="domain" description="BHLH" evidence="7">
    <location>
        <begin position="206"/>
        <end position="255"/>
    </location>
</feature>
<keyword evidence="3" id="KW-0805">Transcription regulation</keyword>
<dbReference type="EMBL" id="CP133614">
    <property type="protein sequence ID" value="WMV22322.1"/>
    <property type="molecule type" value="Genomic_DNA"/>
</dbReference>
<name>A0AAF0QGA6_SOLVR</name>
<keyword evidence="5" id="KW-0804">Transcription</keyword>
<dbReference type="InterPro" id="IPR011598">
    <property type="entry name" value="bHLH_dom"/>
</dbReference>
<keyword evidence="9" id="KW-1185">Reference proteome</keyword>
<keyword evidence="4" id="KW-0238">DNA-binding</keyword>
<reference evidence="8" key="1">
    <citation type="submission" date="2023-08" db="EMBL/GenBank/DDBJ databases">
        <title>A de novo genome assembly of Solanum verrucosum Schlechtendal, a Mexican diploid species geographically isolated from the other diploid A-genome species in potato relatives.</title>
        <authorList>
            <person name="Hosaka K."/>
        </authorList>
    </citation>
    <scope>NUCLEOTIDE SEQUENCE</scope>
    <source>
        <tissue evidence="8">Young leaves</tissue>
    </source>
</reference>
<dbReference type="GO" id="GO:0000981">
    <property type="term" value="F:DNA-binding transcription factor activity, RNA polymerase II-specific"/>
    <property type="evidence" value="ECO:0007669"/>
    <property type="project" value="TreeGrafter"/>
</dbReference>
<dbReference type="Proteomes" id="UP001234989">
    <property type="component" value="Chromosome 3"/>
</dbReference>
<comment type="subunit">
    <text evidence="2">Homodimer.</text>
</comment>
<dbReference type="GO" id="GO:0046983">
    <property type="term" value="F:protein dimerization activity"/>
    <property type="evidence" value="ECO:0007669"/>
    <property type="project" value="InterPro"/>
</dbReference>
<evidence type="ECO:0000259" key="7">
    <source>
        <dbReference type="PROSITE" id="PS50888"/>
    </source>
</evidence>